<sequence length="77" mass="8796">MAESDLIEAEPIADLVSVSALTTRGHHYSPKMEAQEDHRDLITTLNVDPTRVGAADDRRPLFIDNVQERRIHVRFEE</sequence>
<dbReference type="Proteomes" id="UP000299102">
    <property type="component" value="Unassembled WGS sequence"/>
</dbReference>
<evidence type="ECO:0000313" key="2">
    <source>
        <dbReference type="Proteomes" id="UP000299102"/>
    </source>
</evidence>
<keyword evidence="2" id="KW-1185">Reference proteome</keyword>
<proteinExistence type="predicted"/>
<dbReference type="AlphaFoldDB" id="A0A4C1ZCC0"/>
<reference evidence="1 2" key="1">
    <citation type="journal article" date="2019" name="Commun. Biol.">
        <title>The bagworm genome reveals a unique fibroin gene that provides high tensile strength.</title>
        <authorList>
            <person name="Kono N."/>
            <person name="Nakamura H."/>
            <person name="Ohtoshi R."/>
            <person name="Tomita M."/>
            <person name="Numata K."/>
            <person name="Arakawa K."/>
        </authorList>
    </citation>
    <scope>NUCLEOTIDE SEQUENCE [LARGE SCALE GENOMIC DNA]</scope>
</reference>
<evidence type="ECO:0000313" key="1">
    <source>
        <dbReference type="EMBL" id="GBP86431.1"/>
    </source>
</evidence>
<organism evidence="1 2">
    <name type="scientific">Eumeta variegata</name>
    <name type="common">Bagworm moth</name>
    <name type="synonym">Eumeta japonica</name>
    <dbReference type="NCBI Taxonomy" id="151549"/>
    <lineage>
        <taxon>Eukaryota</taxon>
        <taxon>Metazoa</taxon>
        <taxon>Ecdysozoa</taxon>
        <taxon>Arthropoda</taxon>
        <taxon>Hexapoda</taxon>
        <taxon>Insecta</taxon>
        <taxon>Pterygota</taxon>
        <taxon>Neoptera</taxon>
        <taxon>Endopterygota</taxon>
        <taxon>Lepidoptera</taxon>
        <taxon>Glossata</taxon>
        <taxon>Ditrysia</taxon>
        <taxon>Tineoidea</taxon>
        <taxon>Psychidae</taxon>
        <taxon>Oiketicinae</taxon>
        <taxon>Eumeta</taxon>
    </lineage>
</organism>
<name>A0A4C1ZCC0_EUMVA</name>
<comment type="caution">
    <text evidence="1">The sequence shown here is derived from an EMBL/GenBank/DDBJ whole genome shotgun (WGS) entry which is preliminary data.</text>
</comment>
<accession>A0A4C1ZCC0</accession>
<dbReference type="EMBL" id="BGZK01001795">
    <property type="protein sequence ID" value="GBP86431.1"/>
    <property type="molecule type" value="Genomic_DNA"/>
</dbReference>
<protein>
    <submittedName>
        <fullName evidence="1">Uncharacterized protein</fullName>
    </submittedName>
</protein>
<gene>
    <name evidence="1" type="ORF">EVAR_60930_1</name>
</gene>